<accession>A0A2N6RXZ4</accession>
<dbReference type="Gene3D" id="3.30.70.1880">
    <property type="entry name" value="Protein of unknown function DUF881"/>
    <property type="match status" value="1"/>
</dbReference>
<comment type="similarity">
    <text evidence="1">Belongs to the UPF0749 family.</text>
</comment>
<protein>
    <recommendedName>
        <fullName evidence="6">DUF881 domain-containing protein</fullName>
    </recommendedName>
</protein>
<feature type="region of interest" description="Disordered" evidence="2">
    <location>
        <begin position="1"/>
        <end position="24"/>
    </location>
</feature>
<keyword evidence="3" id="KW-0812">Transmembrane</keyword>
<evidence type="ECO:0000256" key="1">
    <source>
        <dbReference type="ARBA" id="ARBA00009108"/>
    </source>
</evidence>
<dbReference type="RefSeq" id="WP_102694738.1">
    <property type="nucleotide sequence ID" value="NZ_JAKNCL010000001.1"/>
</dbReference>
<comment type="caution">
    <text evidence="4">The sequence shown here is derived from an EMBL/GenBank/DDBJ whole genome shotgun (WGS) entry which is preliminary data.</text>
</comment>
<dbReference type="Proteomes" id="UP000235771">
    <property type="component" value="Unassembled WGS sequence"/>
</dbReference>
<dbReference type="GeneID" id="98325853"/>
<dbReference type="PANTHER" id="PTHR37313:SF1">
    <property type="entry name" value="UPF0749 PROTEIN RV1823"/>
    <property type="match status" value="1"/>
</dbReference>
<keyword evidence="3" id="KW-1133">Transmembrane helix</keyword>
<name>A0A2N6RXZ4_9BIFI</name>
<keyword evidence="5" id="KW-1185">Reference proteome</keyword>
<reference evidence="4 5" key="1">
    <citation type="submission" date="2017-09" db="EMBL/GenBank/DDBJ databases">
        <title>Bacterial strain isolated from the female urinary microbiota.</title>
        <authorList>
            <person name="Thomas-White K."/>
            <person name="Kumar N."/>
            <person name="Forster S."/>
            <person name="Putonti C."/>
            <person name="Lawley T."/>
            <person name="Wolfe A.J."/>
        </authorList>
    </citation>
    <scope>NUCLEOTIDE SEQUENCE [LARGE SCALE GENOMIC DNA]</scope>
    <source>
        <strain evidence="4 5">UMB1686</strain>
    </source>
</reference>
<organism evidence="4 5">
    <name type="scientific">Gardnerella greenwoodii</name>
    <dbReference type="NCBI Taxonomy" id="2914925"/>
    <lineage>
        <taxon>Bacteria</taxon>
        <taxon>Bacillati</taxon>
        <taxon>Actinomycetota</taxon>
        <taxon>Actinomycetes</taxon>
        <taxon>Bifidobacteriales</taxon>
        <taxon>Bifidobacteriaceae</taxon>
        <taxon>Gardnerella</taxon>
    </lineage>
</organism>
<evidence type="ECO:0000313" key="5">
    <source>
        <dbReference type="Proteomes" id="UP000235771"/>
    </source>
</evidence>
<dbReference type="EMBL" id="PNGV01000001">
    <property type="protein sequence ID" value="PMC42903.1"/>
    <property type="molecule type" value="Genomic_DNA"/>
</dbReference>
<dbReference type="InterPro" id="IPR010273">
    <property type="entry name" value="DUF881"/>
</dbReference>
<proteinExistence type="inferred from homology"/>
<gene>
    <name evidence="4" type="ORF">CJ216_02000</name>
</gene>
<dbReference type="PANTHER" id="PTHR37313">
    <property type="entry name" value="UPF0749 PROTEIN RV1825"/>
    <property type="match status" value="1"/>
</dbReference>
<evidence type="ECO:0008006" key="6">
    <source>
        <dbReference type="Google" id="ProtNLM"/>
    </source>
</evidence>
<evidence type="ECO:0000313" key="4">
    <source>
        <dbReference type="EMBL" id="PMC42903.1"/>
    </source>
</evidence>
<dbReference type="Pfam" id="PF05949">
    <property type="entry name" value="DUF881"/>
    <property type="match status" value="1"/>
</dbReference>
<evidence type="ECO:0000256" key="2">
    <source>
        <dbReference type="SAM" id="MobiDB-lite"/>
    </source>
</evidence>
<dbReference type="GO" id="GO:0005886">
    <property type="term" value="C:plasma membrane"/>
    <property type="evidence" value="ECO:0007669"/>
    <property type="project" value="TreeGrafter"/>
</dbReference>
<evidence type="ECO:0000256" key="3">
    <source>
        <dbReference type="SAM" id="Phobius"/>
    </source>
</evidence>
<keyword evidence="3" id="KW-0472">Membrane</keyword>
<sequence length="360" mass="40038">MTQNSALDNAQKDFEEEESTKTSSFSSVSSISRVSSVDMPESFAALDGIALSRRRALFSKSFTGLESHHVVLTADRFAHSHDRRRYIDDYALRLIDDLTNRPVDPLFMDARLGKQPVKPWHKWFTRIIVFLICIAIGTVGSQFVRRLHTDPRKAIRSSLANELVGYTNRFDKLVKEVTQLRNSVDHESQRITTAEEDEVSKSDDMVNGTHAVEGSGVTLTIANPLSARSDTNNGSLPRENNGARMRLVTDRDIQKLVSTLWEAGAEAISVNGHRIGAQTSIRIAGQTILVGVNQTQSPYVIEAIGDTNELMRAFNAAKRVRWYTSLLNAGINPQISPSRVIKLNAASTGDINFASERNRR</sequence>
<feature type="transmembrane region" description="Helical" evidence="3">
    <location>
        <begin position="123"/>
        <end position="144"/>
    </location>
</feature>
<dbReference type="AlphaFoldDB" id="A0A2N6RXZ4"/>